<reference evidence="2" key="1">
    <citation type="submission" date="2024-05" db="EMBL/GenBank/DDBJ databases">
        <title>Complete genomes of an iridovirus, and two densoviruses identified in lab reared social spiders in California, USA.</title>
        <authorList>
            <person name="Millerwise S."/>
            <person name="Lund M.C."/>
            <person name="Schmidlin K."/>
            <person name="Kraberger S."/>
            <person name="Harrison J."/>
            <person name="Cease A."/>
            <person name="Pinter-Wollman N."/>
            <person name="Varsani A."/>
        </authorList>
    </citation>
    <scope>NUCLEOTIDE SEQUENCE</scope>
    <source>
        <strain evidence="2">SocP20</strain>
    </source>
</reference>
<keyword evidence="1" id="KW-0472">Membrane</keyword>
<keyword evidence="1" id="KW-0812">Transmembrane</keyword>
<organism evidence="2">
    <name type="scientific">Iridovirus sp</name>
    <dbReference type="NCBI Taxonomy" id="135728"/>
    <lineage>
        <taxon>Viruses</taxon>
        <taxon>Varidnaviria</taxon>
        <taxon>Bamfordvirae</taxon>
        <taxon>Nucleocytoviricota</taxon>
        <taxon>Megaviricetes</taxon>
        <taxon>Pimascovirales</taxon>
        <taxon>Pimascovirales incertae sedis</taxon>
        <taxon>Iridoviridae</taxon>
        <taxon>Betairidovirinae</taxon>
        <taxon>Iridovirus</taxon>
    </lineage>
</organism>
<protein>
    <submittedName>
        <fullName evidence="2">Uncharacterized protein</fullName>
    </submittedName>
</protein>
<sequence length="41" mass="4787">MLSSLILSIIYIISETVSFFFFNFVSSCFIFLLKHSAIFFI</sequence>
<name>A0AAU7YCP7_9VIRU</name>
<evidence type="ECO:0000256" key="1">
    <source>
        <dbReference type="SAM" id="Phobius"/>
    </source>
</evidence>
<evidence type="ECO:0000313" key="2">
    <source>
        <dbReference type="EMBL" id="XBY85705.1"/>
    </source>
</evidence>
<dbReference type="EMBL" id="PP847201">
    <property type="protein sequence ID" value="XBY85705.1"/>
    <property type="molecule type" value="Genomic_DNA"/>
</dbReference>
<proteinExistence type="predicted"/>
<keyword evidence="1" id="KW-1133">Transmembrane helix</keyword>
<feature type="transmembrane region" description="Helical" evidence="1">
    <location>
        <begin position="6"/>
        <end position="33"/>
    </location>
</feature>
<accession>A0AAU7YCP7</accession>